<name>A0A2H1YKV1_9FLAO</name>
<evidence type="ECO:0000313" key="5">
    <source>
        <dbReference type="EMBL" id="SOS75937.1"/>
    </source>
</evidence>
<dbReference type="PANTHER" id="PTHR42781:SF4">
    <property type="entry name" value="SPERMIDINE_PUTRESCINE IMPORT ATP-BINDING PROTEIN POTA"/>
    <property type="match status" value="1"/>
</dbReference>
<keyword evidence="3 5" id="KW-0067">ATP-binding</keyword>
<dbReference type="InterPro" id="IPR050093">
    <property type="entry name" value="ABC_SmlMolc_Importer"/>
</dbReference>
<dbReference type="GO" id="GO:0016887">
    <property type="term" value="F:ATP hydrolysis activity"/>
    <property type="evidence" value="ECO:0007669"/>
    <property type="project" value="InterPro"/>
</dbReference>
<dbReference type="AlphaFoldDB" id="A0A2H1YKV1"/>
<evidence type="ECO:0000259" key="4">
    <source>
        <dbReference type="PROSITE" id="PS50893"/>
    </source>
</evidence>
<accession>A0A2H1YKV1</accession>
<dbReference type="GO" id="GO:0005524">
    <property type="term" value="F:ATP binding"/>
    <property type="evidence" value="ECO:0007669"/>
    <property type="project" value="UniProtKB-KW"/>
</dbReference>
<dbReference type="Proteomes" id="UP000234211">
    <property type="component" value="Unassembled WGS sequence"/>
</dbReference>
<reference evidence="6" key="1">
    <citation type="submission" date="2017-11" db="EMBL/GenBank/DDBJ databases">
        <authorList>
            <person name="Duchaud E."/>
        </authorList>
    </citation>
    <scope>NUCLEOTIDE SEQUENCE [LARGE SCALE GENOMIC DNA]</scope>
    <source>
        <strain evidence="6">Tenacibaculum sp. TNO020</strain>
    </source>
</reference>
<evidence type="ECO:0000256" key="1">
    <source>
        <dbReference type="ARBA" id="ARBA00022448"/>
    </source>
</evidence>
<dbReference type="SUPFAM" id="SSF52540">
    <property type="entry name" value="P-loop containing nucleoside triphosphate hydrolases"/>
    <property type="match status" value="1"/>
</dbReference>
<keyword evidence="1" id="KW-0813">Transport</keyword>
<dbReference type="Pfam" id="PF00005">
    <property type="entry name" value="ABC_tran"/>
    <property type="match status" value="1"/>
</dbReference>
<dbReference type="PROSITE" id="PS50893">
    <property type="entry name" value="ABC_TRANSPORTER_2"/>
    <property type="match status" value="1"/>
</dbReference>
<evidence type="ECO:0000256" key="3">
    <source>
        <dbReference type="ARBA" id="ARBA00022840"/>
    </source>
</evidence>
<dbReference type="PROSITE" id="PS00211">
    <property type="entry name" value="ABC_TRANSPORTER_1"/>
    <property type="match status" value="1"/>
</dbReference>
<dbReference type="InterPro" id="IPR027417">
    <property type="entry name" value="P-loop_NTPase"/>
</dbReference>
<dbReference type="SMART" id="SM00382">
    <property type="entry name" value="AAA"/>
    <property type="match status" value="1"/>
</dbReference>
<feature type="domain" description="ABC transporter" evidence="4">
    <location>
        <begin position="2"/>
        <end position="235"/>
    </location>
</feature>
<protein>
    <submittedName>
        <fullName evidence="5">ABC transporter ATP-binding protein</fullName>
    </submittedName>
</protein>
<evidence type="ECO:0000313" key="6">
    <source>
        <dbReference type="Proteomes" id="UP000234211"/>
    </source>
</evidence>
<dbReference type="OrthoDB" id="9802264at2"/>
<dbReference type="EMBL" id="OENF01000042">
    <property type="protein sequence ID" value="SOS75937.1"/>
    <property type="molecule type" value="Genomic_DNA"/>
</dbReference>
<keyword evidence="6" id="KW-1185">Reference proteome</keyword>
<dbReference type="Gene3D" id="3.40.50.300">
    <property type="entry name" value="P-loop containing nucleotide triphosphate hydrolases"/>
    <property type="match status" value="1"/>
</dbReference>
<dbReference type="RefSeq" id="WP_101918554.1">
    <property type="nucleotide sequence ID" value="NZ_OENF01000042.1"/>
</dbReference>
<dbReference type="InterPro" id="IPR017871">
    <property type="entry name" value="ABC_transporter-like_CS"/>
</dbReference>
<keyword evidence="2" id="KW-0547">Nucleotide-binding</keyword>
<dbReference type="PANTHER" id="PTHR42781">
    <property type="entry name" value="SPERMIDINE/PUTRESCINE IMPORT ATP-BINDING PROTEIN POTA"/>
    <property type="match status" value="1"/>
</dbReference>
<organism evidence="5 6">
    <name type="scientific">Tenacibaculum piscium</name>
    <dbReference type="NCBI Taxonomy" id="1458515"/>
    <lineage>
        <taxon>Bacteria</taxon>
        <taxon>Pseudomonadati</taxon>
        <taxon>Bacteroidota</taxon>
        <taxon>Flavobacteriia</taxon>
        <taxon>Flavobacteriales</taxon>
        <taxon>Flavobacteriaceae</taxon>
        <taxon>Tenacibaculum</taxon>
    </lineage>
</organism>
<gene>
    <name evidence="5" type="ORF">TNO020_70246</name>
</gene>
<dbReference type="InterPro" id="IPR003439">
    <property type="entry name" value="ABC_transporter-like_ATP-bd"/>
</dbReference>
<proteinExistence type="predicted"/>
<sequence>MLQVNNITFEYSEEKTILKNINFTLQKGEHLCVMGASGCGKSTLLKALYGLLDLKSGTIFYNDFQILGPEYYLVPGVDFFKYVAQDFDLISFTSVSENIKKFLSRFDPEEAQRRTNELLNIIEMTDFANTKVENLSGGQKQRVAIAKALAKQPKLLLLDEPFSQIDNFKKNSLRRNLFNYLKKNKITCITATHQGTDALSFADHVIVLQNGEIIANDTPQHLYQNPKIKYVASLFDTVNEIVINQKEVEKTVLLYPHQIEIVANSARKAVVKEVYFKGSHWLIKVIYNSRFVFLKHPTKMEIDEIVSLKFKI</sequence>
<evidence type="ECO:0000256" key="2">
    <source>
        <dbReference type="ARBA" id="ARBA00022741"/>
    </source>
</evidence>
<dbReference type="InterPro" id="IPR003593">
    <property type="entry name" value="AAA+_ATPase"/>
</dbReference>